<dbReference type="InterPro" id="IPR029063">
    <property type="entry name" value="SAM-dependent_MTases_sf"/>
</dbReference>
<proteinExistence type="inferred from homology"/>
<feature type="domain" description="THUMP" evidence="8">
    <location>
        <begin position="51"/>
        <end position="163"/>
    </location>
</feature>
<evidence type="ECO:0000259" key="8">
    <source>
        <dbReference type="PROSITE" id="PS51165"/>
    </source>
</evidence>
<protein>
    <recommendedName>
        <fullName evidence="6">Ribosomal RNA large subunit methyltransferase K/L</fullName>
    </recommendedName>
    <domain>
        <recommendedName>
            <fullName evidence="6">23S rRNA m2G2445 methyltransferase</fullName>
            <ecNumber evidence="6">2.1.1.173</ecNumber>
        </recommendedName>
        <alternativeName>
            <fullName evidence="6">rRNA (guanine-N(2)-)-methyltransferase RlmL</fullName>
        </alternativeName>
    </domain>
    <domain>
        <recommendedName>
            <fullName evidence="6">23S rRNA m7G2069 methyltransferase</fullName>
            <ecNumber evidence="6">2.1.1.264</ecNumber>
        </recommendedName>
        <alternativeName>
            <fullName evidence="6">rRNA (guanine-N(7)-)-methyltransferase RlmK</fullName>
        </alternativeName>
    </domain>
</protein>
<dbReference type="InterPro" id="IPR053943">
    <property type="entry name" value="RlmKL-like_Mtase_CS"/>
</dbReference>
<dbReference type="CDD" id="cd02440">
    <property type="entry name" value="AdoMet_MTases"/>
    <property type="match status" value="1"/>
</dbReference>
<dbReference type="GO" id="GO:0052915">
    <property type="term" value="F:23S rRNA (guanine(2445)-N(2))-methyltransferase activity"/>
    <property type="evidence" value="ECO:0007669"/>
    <property type="project" value="UniProtKB-UniRule"/>
</dbReference>
<comment type="caution">
    <text evidence="9">The sequence shown here is derived from an EMBL/GenBank/DDBJ whole genome shotgun (WGS) entry which is preliminary data.</text>
</comment>
<comment type="similarity">
    <text evidence="6">Belongs to the methyltransferase superfamily. RlmKL family.</text>
</comment>
<evidence type="ECO:0000256" key="5">
    <source>
        <dbReference type="ARBA" id="ARBA00022691"/>
    </source>
</evidence>
<evidence type="ECO:0000256" key="1">
    <source>
        <dbReference type="ARBA" id="ARBA00022490"/>
    </source>
</evidence>
<keyword evidence="1 6" id="KW-0963">Cytoplasm</keyword>
<keyword evidence="3 6" id="KW-0489">Methyltransferase</keyword>
<evidence type="ECO:0000256" key="2">
    <source>
        <dbReference type="ARBA" id="ARBA00022552"/>
    </source>
</evidence>
<evidence type="ECO:0000256" key="7">
    <source>
        <dbReference type="PROSITE-ProRule" id="PRU00529"/>
    </source>
</evidence>
<dbReference type="Proteomes" id="UP000651738">
    <property type="component" value="Unassembled WGS sequence"/>
</dbReference>
<dbReference type="GO" id="GO:0070043">
    <property type="term" value="F:rRNA (guanine-N7-)-methyltransferase activity"/>
    <property type="evidence" value="ECO:0007669"/>
    <property type="project" value="UniProtKB-UniRule"/>
</dbReference>
<dbReference type="InterPro" id="IPR004114">
    <property type="entry name" value="THUMP_dom"/>
</dbReference>
<keyword evidence="4 6" id="KW-0808">Transferase</keyword>
<sequence length="734" mass="81935">MSDMQVTNLPAFFAACPRGLETLLGEELTVLGAQVEKTTVAGVHFRGELAVAYRACLWSRLANRIILCLTREEGVESPEQLADAAARVAWAEHLVPGRSLAVDFHGQSATIRHTRFGAQTVKDGVVTAMARAGRERPTVEPRDPDLRLYAHLHRGRLTLGIDFSGESLHRRGYRRELGHAPLKENLAAALLMRADWPARAKAGEALVDPLCGSGTLVIEAALMAADIAPNLNRARFGLEAWAGHDRELWRELRREAEARASLGRKRCKARLFGSDQSPQAIAAAKANAMRAGIPALIHFQGASVAELKRPESLSPEARGLVITNPPYGERIGELPELVTLYRQLGERLREAFPGWNLALFTGNPDLGHRLGMRAHKHYAFRNGPLEARLLLIAIPEASGEAGSDARPEAPARSENAQMFANRLLKNRKRLKKWLKQSGESCYRLYDADMPEFALAIDVYGDWVHVQEYAPPKSVDAAQAQKRLFDALGVIPEVLEVSPSRVVIKRRERQSGRAQYQKQGSHGERFEVREGRARLWVNLRDYLDTGLFLDHRPVRRRLAEMAAGKRFLNLFCYTATATVQAALGTEKAGGASDTISVDLSNTYLSWARDNFALNGLDPAHHRVVRDDCLRWLESAKAEFDLIFMDPPTFSNSKKMEATLDIQRDHGRLIRLAMARLAEDGTLVFSNNQRRFALDADLAEQYRVEEISAKTFDPDFKRNPDLHHVFLIRHRGEPTA</sequence>
<dbReference type="Pfam" id="PF02926">
    <property type="entry name" value="THUMP"/>
    <property type="match status" value="1"/>
</dbReference>
<dbReference type="PANTHER" id="PTHR47313">
    <property type="entry name" value="RIBOSOMAL RNA LARGE SUBUNIT METHYLTRANSFERASE K/L"/>
    <property type="match status" value="1"/>
</dbReference>
<comment type="subcellular location">
    <subcellularLocation>
        <location evidence="6">Cytoplasm</location>
    </subcellularLocation>
</comment>
<dbReference type="HAMAP" id="MF_01858">
    <property type="entry name" value="23SrRNA_methyltr_KL"/>
    <property type="match status" value="1"/>
</dbReference>
<evidence type="ECO:0000256" key="6">
    <source>
        <dbReference type="HAMAP-Rule" id="MF_01858"/>
    </source>
</evidence>
<comment type="catalytic activity">
    <reaction evidence="6">
        <text>guanosine(2445) in 23S rRNA + S-adenosyl-L-methionine = N(2)-methylguanosine(2445) in 23S rRNA + S-adenosyl-L-homocysteine + H(+)</text>
        <dbReference type="Rhea" id="RHEA:42740"/>
        <dbReference type="Rhea" id="RHEA-COMP:10215"/>
        <dbReference type="Rhea" id="RHEA-COMP:10216"/>
        <dbReference type="ChEBI" id="CHEBI:15378"/>
        <dbReference type="ChEBI" id="CHEBI:57856"/>
        <dbReference type="ChEBI" id="CHEBI:59789"/>
        <dbReference type="ChEBI" id="CHEBI:74269"/>
        <dbReference type="ChEBI" id="CHEBI:74481"/>
        <dbReference type="EC" id="2.1.1.173"/>
    </reaction>
</comment>
<evidence type="ECO:0000256" key="3">
    <source>
        <dbReference type="ARBA" id="ARBA00022603"/>
    </source>
</evidence>
<reference evidence="9 10" key="1">
    <citation type="submission" date="2020-12" db="EMBL/GenBank/DDBJ databases">
        <title>Draft genome sequence of Halomonas pacifica strain CARE-V15.</title>
        <authorList>
            <person name="Vignesh N."/>
            <person name="Thabitha A."/>
            <person name="Saravanan R."/>
            <person name="Manigandan V."/>
        </authorList>
    </citation>
    <scope>NUCLEOTIDE SEQUENCE [LARGE SCALE GENOMIC DNA]</scope>
    <source>
        <strain evidence="9 10">CARE-V15</strain>
    </source>
</reference>
<dbReference type="PROSITE" id="PS51165">
    <property type="entry name" value="THUMP"/>
    <property type="match status" value="1"/>
</dbReference>
<name>A0ABD4L3F6_9GAMM</name>
<dbReference type="AlphaFoldDB" id="A0ABD4L3F6"/>
<keyword evidence="7" id="KW-0694">RNA-binding</keyword>
<dbReference type="PANTHER" id="PTHR47313:SF1">
    <property type="entry name" value="RIBOSOMAL RNA LARGE SUBUNIT METHYLTRANSFERASE K_L"/>
    <property type="match status" value="1"/>
</dbReference>
<dbReference type="GO" id="GO:0005737">
    <property type="term" value="C:cytoplasm"/>
    <property type="evidence" value="ECO:0007669"/>
    <property type="project" value="UniProtKB-SubCell"/>
</dbReference>
<dbReference type="Pfam" id="PF10672">
    <property type="entry name" value="Methyltrans_SAM"/>
    <property type="match status" value="1"/>
</dbReference>
<dbReference type="NCBIfam" id="NF008748">
    <property type="entry name" value="PRK11783.1"/>
    <property type="match status" value="1"/>
</dbReference>
<dbReference type="Gene3D" id="3.30.750.80">
    <property type="entry name" value="RNA methyltransferase domain (HRMD) like"/>
    <property type="match status" value="1"/>
</dbReference>
<dbReference type="PROSITE" id="PS01261">
    <property type="entry name" value="UPF0020"/>
    <property type="match status" value="1"/>
</dbReference>
<dbReference type="PIRSF" id="PIRSF037618">
    <property type="entry name" value="RNA_Mtase_bacteria_prd"/>
    <property type="match status" value="1"/>
</dbReference>
<dbReference type="Gene3D" id="3.30.2130.30">
    <property type="match status" value="1"/>
</dbReference>
<dbReference type="InterPro" id="IPR017244">
    <property type="entry name" value="23SrRNA_methyltr_KL"/>
</dbReference>
<evidence type="ECO:0000313" key="9">
    <source>
        <dbReference type="EMBL" id="MBH8580130.1"/>
    </source>
</evidence>
<dbReference type="EC" id="2.1.1.173" evidence="6"/>
<evidence type="ECO:0000256" key="4">
    <source>
        <dbReference type="ARBA" id="ARBA00022679"/>
    </source>
</evidence>
<dbReference type="InterPro" id="IPR000241">
    <property type="entry name" value="RlmKL-like_Mtase"/>
</dbReference>
<comment type="function">
    <text evidence="6">Specifically methylates the guanine in position 2445 (m2G2445) and the guanine in position 2069 (m7G2069) of 23S rRNA.</text>
</comment>
<dbReference type="SMART" id="SM00981">
    <property type="entry name" value="THUMP"/>
    <property type="match status" value="1"/>
</dbReference>
<dbReference type="CDD" id="cd11715">
    <property type="entry name" value="THUMP_AdoMetMT"/>
    <property type="match status" value="1"/>
</dbReference>
<dbReference type="EMBL" id="JAEDAF010000006">
    <property type="protein sequence ID" value="MBH8580130.1"/>
    <property type="molecule type" value="Genomic_DNA"/>
</dbReference>
<dbReference type="InterPro" id="IPR054170">
    <property type="entry name" value="RlmL_1st"/>
</dbReference>
<organism evidence="9 10">
    <name type="scientific">Bisbaumannia pacifica</name>
    <dbReference type="NCBI Taxonomy" id="77098"/>
    <lineage>
        <taxon>Bacteria</taxon>
        <taxon>Pseudomonadati</taxon>
        <taxon>Pseudomonadota</taxon>
        <taxon>Gammaproteobacteria</taxon>
        <taxon>Oceanospirillales</taxon>
        <taxon>Halomonadaceae</taxon>
        <taxon>Bisbaumannia</taxon>
    </lineage>
</organism>
<dbReference type="PROSITE" id="PS00092">
    <property type="entry name" value="N6_MTASE"/>
    <property type="match status" value="1"/>
</dbReference>
<keyword evidence="5 6" id="KW-0949">S-adenosyl-L-methionine</keyword>
<dbReference type="GO" id="GO:0003723">
    <property type="term" value="F:RNA binding"/>
    <property type="evidence" value="ECO:0007669"/>
    <property type="project" value="UniProtKB-UniRule"/>
</dbReference>
<evidence type="ECO:0000313" key="10">
    <source>
        <dbReference type="Proteomes" id="UP000651738"/>
    </source>
</evidence>
<dbReference type="SUPFAM" id="SSF53335">
    <property type="entry name" value="S-adenosyl-L-methionine-dependent methyltransferases"/>
    <property type="match status" value="2"/>
</dbReference>
<gene>
    <name evidence="9" type="primary">rlmKL</name>
    <name evidence="6" type="synonym">rlmL</name>
    <name evidence="9" type="ORF">I7V36_08475</name>
</gene>
<dbReference type="Pfam" id="PF22020">
    <property type="entry name" value="RlmL_1st"/>
    <property type="match status" value="1"/>
</dbReference>
<accession>A0ABD4L3F6</accession>
<comment type="catalytic activity">
    <reaction evidence="6">
        <text>guanosine(2069) in 23S rRNA + S-adenosyl-L-methionine = N(2)-methylguanosine(2069) in 23S rRNA + S-adenosyl-L-homocysteine + H(+)</text>
        <dbReference type="Rhea" id="RHEA:43772"/>
        <dbReference type="Rhea" id="RHEA-COMP:10688"/>
        <dbReference type="Rhea" id="RHEA-COMP:10689"/>
        <dbReference type="ChEBI" id="CHEBI:15378"/>
        <dbReference type="ChEBI" id="CHEBI:57856"/>
        <dbReference type="ChEBI" id="CHEBI:59789"/>
        <dbReference type="ChEBI" id="CHEBI:74269"/>
        <dbReference type="ChEBI" id="CHEBI:74481"/>
        <dbReference type="EC" id="2.1.1.264"/>
    </reaction>
</comment>
<dbReference type="Gene3D" id="3.40.50.150">
    <property type="entry name" value="Vaccinia Virus protein VP39"/>
    <property type="match status" value="2"/>
</dbReference>
<dbReference type="EC" id="2.1.1.264" evidence="6"/>
<dbReference type="Pfam" id="PF01170">
    <property type="entry name" value="UPF0020"/>
    <property type="match status" value="1"/>
</dbReference>
<dbReference type="RefSeq" id="WP_198057535.1">
    <property type="nucleotide sequence ID" value="NZ_JAEDAF010000006.1"/>
</dbReference>
<dbReference type="InterPro" id="IPR002052">
    <property type="entry name" value="DNA_methylase_N6_adenine_CS"/>
</dbReference>
<dbReference type="InterPro" id="IPR019614">
    <property type="entry name" value="SAM-dep_methyl-trfase"/>
</dbReference>
<keyword evidence="2 6" id="KW-0698">rRNA processing</keyword>